<dbReference type="CDD" id="cd00041">
    <property type="entry name" value="CUB"/>
    <property type="match status" value="4"/>
</dbReference>
<dbReference type="SMART" id="SM00202">
    <property type="entry name" value="SR"/>
    <property type="match status" value="9"/>
</dbReference>
<dbReference type="SMART" id="SM00042">
    <property type="entry name" value="CUB"/>
    <property type="match status" value="4"/>
</dbReference>
<feature type="disulfide bond" evidence="16">
    <location>
        <begin position="1092"/>
        <end position="1153"/>
    </location>
</feature>
<reference evidence="22 23" key="1">
    <citation type="journal article" date="2009" name="Science">
        <title>Genome sequence, comparative analysis, and population genetics of the domestic horse.</title>
        <authorList>
            <consortium name="Broad Institute Genome Sequencing Platform"/>
            <consortium name="Broad Institute Whole Genome Assembly Team"/>
            <person name="Wade C.M."/>
            <person name="Giulotto E."/>
            <person name="Sigurdsson S."/>
            <person name="Zoli M."/>
            <person name="Gnerre S."/>
            <person name="Imsland F."/>
            <person name="Lear T.L."/>
            <person name="Adelson D.L."/>
            <person name="Bailey E."/>
            <person name="Bellone R.R."/>
            <person name="Bloecker H."/>
            <person name="Distl O."/>
            <person name="Edgar R.C."/>
            <person name="Garber M."/>
            <person name="Leeb T."/>
            <person name="Mauceli E."/>
            <person name="MacLeod J.N."/>
            <person name="Penedo M.C.T."/>
            <person name="Raison J.M."/>
            <person name="Sharpe T."/>
            <person name="Vogel J."/>
            <person name="Andersson L."/>
            <person name="Antczak D.F."/>
            <person name="Biagi T."/>
            <person name="Binns M.M."/>
            <person name="Chowdhary B.P."/>
            <person name="Coleman S.J."/>
            <person name="Della Valle G."/>
            <person name="Fryc S."/>
            <person name="Guerin G."/>
            <person name="Hasegawa T."/>
            <person name="Hill E.W."/>
            <person name="Jurka J."/>
            <person name="Kiialainen A."/>
            <person name="Lindgren G."/>
            <person name="Liu J."/>
            <person name="Magnani E."/>
            <person name="Mickelson J.R."/>
            <person name="Murray J."/>
            <person name="Nergadze S.G."/>
            <person name="Onofrio R."/>
            <person name="Pedroni S."/>
            <person name="Piras M.F."/>
            <person name="Raudsepp T."/>
            <person name="Rocchi M."/>
            <person name="Roeed K.H."/>
            <person name="Ryder O.A."/>
            <person name="Searle S."/>
            <person name="Skow L."/>
            <person name="Swinburne J.E."/>
            <person name="Syvaenen A.C."/>
            <person name="Tozaki T."/>
            <person name="Valberg S.J."/>
            <person name="Vaudin M."/>
            <person name="White J.R."/>
            <person name="Zody M.C."/>
            <person name="Lander E.S."/>
            <person name="Lindblad-Toh K."/>
        </authorList>
    </citation>
    <scope>NUCLEOTIDE SEQUENCE [LARGE SCALE GENOMIC DNA]</scope>
    <source>
        <strain evidence="22 23">Thoroughbred</strain>
    </source>
</reference>
<name>F6VM82_HORSE</name>
<dbReference type="Gene3D" id="3.10.250.10">
    <property type="entry name" value="SRCR-like domain"/>
    <property type="match status" value="9"/>
</dbReference>
<dbReference type="GO" id="GO:0005576">
    <property type="term" value="C:extracellular region"/>
    <property type="evidence" value="ECO:0007669"/>
    <property type="project" value="UniProtKB-SubCell"/>
</dbReference>
<dbReference type="InterPro" id="IPR001507">
    <property type="entry name" value="ZP_dom"/>
</dbReference>
<dbReference type="Pfam" id="PF00100">
    <property type="entry name" value="Zona_pellucida"/>
    <property type="match status" value="1"/>
</dbReference>
<feature type="disulfide bond" evidence="16">
    <location>
        <begin position="1579"/>
        <end position="1643"/>
    </location>
</feature>
<dbReference type="PANTHER" id="PTHR47653:SF1">
    <property type="entry name" value="DELETED IN MALIGNANT BRAIN TUMORS 1 PROTEIN"/>
    <property type="match status" value="1"/>
</dbReference>
<feature type="disulfide bond" evidence="16">
    <location>
        <begin position="1344"/>
        <end position="1405"/>
    </location>
</feature>
<dbReference type="InterPro" id="IPR042235">
    <property type="entry name" value="ZP-C_dom"/>
</dbReference>
<dbReference type="SMART" id="SM00241">
    <property type="entry name" value="ZP"/>
    <property type="match status" value="1"/>
</dbReference>
<organism evidence="22 23">
    <name type="scientific">Equus caballus</name>
    <name type="common">Horse</name>
    <dbReference type="NCBI Taxonomy" id="9796"/>
    <lineage>
        <taxon>Eukaryota</taxon>
        <taxon>Metazoa</taxon>
        <taxon>Chordata</taxon>
        <taxon>Craniata</taxon>
        <taxon>Vertebrata</taxon>
        <taxon>Euteleostomi</taxon>
        <taxon>Mammalia</taxon>
        <taxon>Eutheria</taxon>
        <taxon>Laurasiatheria</taxon>
        <taxon>Perissodactyla</taxon>
        <taxon>Equidae</taxon>
        <taxon>Equus</taxon>
    </lineage>
</organism>
<feature type="disulfide bond" evidence="16">
    <location>
        <begin position="2081"/>
        <end position="2091"/>
    </location>
</feature>
<keyword evidence="10 16" id="KW-1015">Disulfide bond</keyword>
<reference evidence="22" key="2">
    <citation type="submission" date="2025-08" db="UniProtKB">
        <authorList>
            <consortium name="Ensembl"/>
        </authorList>
    </citation>
    <scope>IDENTIFICATION</scope>
    <source>
        <strain evidence="22">Thoroughbred</strain>
    </source>
</reference>
<feature type="disulfide bond" evidence="16">
    <location>
        <begin position="345"/>
        <end position="355"/>
    </location>
</feature>
<dbReference type="HOGENOM" id="CLU_002555_0_1_1"/>
<evidence type="ECO:0000256" key="16">
    <source>
        <dbReference type="PROSITE-ProRule" id="PRU00196"/>
    </source>
</evidence>
<dbReference type="PROSITE" id="PS50287">
    <property type="entry name" value="SRCR_2"/>
    <property type="match status" value="9"/>
</dbReference>
<dbReference type="Pfam" id="PF00530">
    <property type="entry name" value="SRCR"/>
    <property type="match status" value="9"/>
</dbReference>
<proteinExistence type="inferred from homology"/>
<evidence type="ECO:0000256" key="6">
    <source>
        <dbReference type="ARBA" id="ARBA00022729"/>
    </source>
</evidence>
<dbReference type="Pfam" id="PF00431">
    <property type="entry name" value="CUB"/>
    <property type="match status" value="4"/>
</dbReference>
<dbReference type="PROSITE" id="PS51034">
    <property type="entry name" value="ZP_2"/>
    <property type="match status" value="1"/>
</dbReference>
<evidence type="ECO:0000256" key="14">
    <source>
        <dbReference type="ARBA" id="ARBA00047200"/>
    </source>
</evidence>
<feature type="disulfide bond" evidence="16">
    <location>
        <begin position="1849"/>
        <end position="1913"/>
    </location>
</feature>
<feature type="disulfide bond" evidence="16">
    <location>
        <begin position="1331"/>
        <end position="1395"/>
    </location>
</feature>
<feature type="disulfide bond" evidence="16">
    <location>
        <begin position="1732"/>
        <end position="1796"/>
    </location>
</feature>
<dbReference type="PaxDb" id="9796-ENSECAP00000016995"/>
<dbReference type="GO" id="GO:0015031">
    <property type="term" value="P:protein transport"/>
    <property type="evidence" value="ECO:0007669"/>
    <property type="project" value="UniProtKB-KW"/>
</dbReference>
<evidence type="ECO:0000256" key="10">
    <source>
        <dbReference type="ARBA" id="ARBA00023157"/>
    </source>
</evidence>
<evidence type="ECO:0000256" key="1">
    <source>
        <dbReference type="ARBA" id="ARBA00004613"/>
    </source>
</evidence>
<dbReference type="InParanoid" id="F6VM82"/>
<accession>F6VM82</accession>
<feature type="compositionally biased region" description="Basic and acidic residues" evidence="17">
    <location>
        <begin position="51"/>
        <end position="60"/>
    </location>
</feature>
<feature type="disulfide bond" evidence="16">
    <location>
        <begin position="1745"/>
        <end position="1806"/>
    </location>
</feature>
<dbReference type="Gene3D" id="2.60.120.290">
    <property type="entry name" value="Spermadhesin, CUB domain"/>
    <property type="match status" value="4"/>
</dbReference>
<feature type="disulfide bond" evidence="16">
    <location>
        <begin position="2037"/>
        <end position="2101"/>
    </location>
</feature>
<feature type="signal peptide" evidence="18">
    <location>
        <begin position="1"/>
        <end position="18"/>
    </location>
</feature>
<keyword evidence="23" id="KW-1185">Reference proteome</keyword>
<dbReference type="PROSITE" id="PS00420">
    <property type="entry name" value="SRCR_1"/>
    <property type="match status" value="5"/>
</dbReference>
<evidence type="ECO:0000259" key="20">
    <source>
        <dbReference type="PROSITE" id="PS50287"/>
    </source>
</evidence>
<feature type="domain" description="CUB" evidence="19">
    <location>
        <begin position="1184"/>
        <end position="1295"/>
    </location>
</feature>
<feature type="domain" description="SRCR" evidence="20">
    <location>
        <begin position="1054"/>
        <end position="1154"/>
    </location>
</feature>
<feature type="disulfide bond" evidence="16">
    <location>
        <begin position="314"/>
        <end position="375"/>
    </location>
</feature>
<feature type="domain" description="SRCR" evidence="20">
    <location>
        <begin position="79"/>
        <end position="179"/>
    </location>
</feature>
<feature type="domain" description="CUB" evidence="19">
    <location>
        <begin position="654"/>
        <end position="760"/>
    </location>
</feature>
<feature type="domain" description="CUB" evidence="19">
    <location>
        <begin position="930"/>
        <end position="1041"/>
    </location>
</feature>
<dbReference type="FunFam" id="3.10.250.10:FF:000003">
    <property type="entry name" value="Deleted in malignant brain tumors 1"/>
    <property type="match status" value="5"/>
</dbReference>
<feature type="compositionally biased region" description="Low complexity" evidence="17">
    <location>
        <begin position="416"/>
        <end position="441"/>
    </location>
</feature>
<feature type="disulfide bond" evidence="16">
    <location>
        <begin position="1123"/>
        <end position="1133"/>
    </location>
</feature>
<feature type="domain" description="ZP" evidence="21">
    <location>
        <begin position="2127"/>
        <end position="2369"/>
    </location>
</feature>
<keyword evidence="5" id="KW-0964">Secreted</keyword>
<feature type="region of interest" description="Disordered" evidence="17">
    <location>
        <begin position="416"/>
        <end position="530"/>
    </location>
</feature>
<evidence type="ECO:0000256" key="13">
    <source>
        <dbReference type="ARBA" id="ARBA00047197"/>
    </source>
</evidence>
<evidence type="ECO:0000256" key="3">
    <source>
        <dbReference type="ARBA" id="ARBA00022448"/>
    </source>
</evidence>
<feature type="disulfide bond" evidence="16">
    <location>
        <begin position="1375"/>
        <end position="1385"/>
    </location>
</feature>
<dbReference type="STRING" id="9796.ENSECAP00000016995"/>
<evidence type="ECO:0000256" key="18">
    <source>
        <dbReference type="SAM" id="SignalP"/>
    </source>
</evidence>
<dbReference type="Gene3D" id="2.60.40.3210">
    <property type="entry name" value="Zona pellucida, ZP-N domain"/>
    <property type="match status" value="1"/>
</dbReference>
<feature type="disulfide bond" evidence="16">
    <location>
        <begin position="1079"/>
        <end position="1143"/>
    </location>
</feature>
<feature type="disulfide bond" evidence="16">
    <location>
        <begin position="1893"/>
        <end position="1903"/>
    </location>
</feature>
<feature type="domain" description="SRCR" evidence="20">
    <location>
        <begin position="1824"/>
        <end position="1924"/>
    </location>
</feature>
<feature type="domain" description="SRCR" evidence="20">
    <location>
        <begin position="1554"/>
        <end position="1654"/>
    </location>
</feature>
<reference evidence="22" key="3">
    <citation type="submission" date="2025-09" db="UniProtKB">
        <authorList>
            <consortium name="Ensembl"/>
        </authorList>
    </citation>
    <scope>IDENTIFICATION</scope>
    <source>
        <strain evidence="22">Thoroughbred</strain>
    </source>
</reference>
<dbReference type="GeneTree" id="ENSGT00940000162108"/>
<dbReference type="Proteomes" id="UP000002281">
    <property type="component" value="Chromosome 1"/>
</dbReference>
<protein>
    <recommendedName>
        <fullName evidence="13">Scavenger receptor cysteine-rich domain-containing protein DMBT1</fullName>
    </recommendedName>
    <alternativeName>
        <fullName evidence="14">Deleted in malignant brain tumors 1 protein</fullName>
    </alternativeName>
    <alternativeName>
        <fullName evidence="12">Hensin</fullName>
    </alternativeName>
</protein>
<evidence type="ECO:0000313" key="23">
    <source>
        <dbReference type="Proteomes" id="UP000002281"/>
    </source>
</evidence>
<dbReference type="InterPro" id="IPR001190">
    <property type="entry name" value="SRCR"/>
</dbReference>
<feature type="domain" description="SRCR" evidence="20">
    <location>
        <begin position="276"/>
        <end position="376"/>
    </location>
</feature>
<dbReference type="InterPro" id="IPR035914">
    <property type="entry name" value="Sperma_CUB_dom_sf"/>
</dbReference>
<feature type="domain" description="SRCR" evidence="20">
    <location>
        <begin position="1707"/>
        <end position="1807"/>
    </location>
</feature>
<keyword evidence="3" id="KW-0813">Transport</keyword>
<feature type="disulfide bond" evidence="16">
    <location>
        <begin position="871"/>
        <end position="881"/>
    </location>
</feature>
<evidence type="ECO:0000259" key="21">
    <source>
        <dbReference type="PROSITE" id="PS51034"/>
    </source>
</evidence>
<feature type="domain" description="CUB" evidence="19">
    <location>
        <begin position="1432"/>
        <end position="1543"/>
    </location>
</feature>
<evidence type="ECO:0000256" key="8">
    <source>
        <dbReference type="ARBA" id="ARBA00022782"/>
    </source>
</evidence>
<evidence type="ECO:0000259" key="19">
    <source>
        <dbReference type="PROSITE" id="PS01180"/>
    </source>
</evidence>
<feature type="disulfide bond" evidence="16">
    <location>
        <begin position="1862"/>
        <end position="1923"/>
    </location>
</feature>
<evidence type="ECO:0000313" key="22">
    <source>
        <dbReference type="Ensembl" id="ENSECAP00000016995.4"/>
    </source>
</evidence>
<comment type="subcellular location">
    <subcellularLocation>
        <location evidence="1">Secreted</location>
    </subcellularLocation>
</comment>
<dbReference type="FunFam" id="2.60.40.4100:FF:000005">
    <property type="entry name" value="Deleted in malignant brain tumors 1"/>
    <property type="match status" value="1"/>
</dbReference>
<feature type="domain" description="SRCR" evidence="20">
    <location>
        <begin position="1306"/>
        <end position="1406"/>
    </location>
</feature>
<feature type="disulfide bond" evidence="16">
    <location>
        <begin position="1623"/>
        <end position="1633"/>
    </location>
</feature>
<evidence type="ECO:0000256" key="5">
    <source>
        <dbReference type="ARBA" id="ARBA00022525"/>
    </source>
</evidence>
<dbReference type="InterPro" id="IPR055355">
    <property type="entry name" value="ZP-C"/>
</dbReference>
<dbReference type="Bgee" id="ENSECAG00000019510">
    <property type="expression patterns" value="Expressed in epithelium of bronchus"/>
</dbReference>
<dbReference type="Gene3D" id="2.60.40.4100">
    <property type="entry name" value="Zona pellucida, ZP-C domain"/>
    <property type="match status" value="1"/>
</dbReference>
<evidence type="ECO:0000256" key="2">
    <source>
        <dbReference type="ARBA" id="ARBA00009931"/>
    </source>
</evidence>
<feature type="disulfide bond" evidence="16">
    <location>
        <begin position="148"/>
        <end position="158"/>
    </location>
</feature>
<keyword evidence="4" id="KW-0217">Developmental protein</keyword>
<evidence type="ECO:0000256" key="4">
    <source>
        <dbReference type="ARBA" id="ARBA00022473"/>
    </source>
</evidence>
<dbReference type="InterPro" id="IPR036772">
    <property type="entry name" value="SRCR-like_dom_sf"/>
</dbReference>
<dbReference type="FunFam" id="3.10.250.10:FF:000006">
    <property type="entry name" value="neurotrypsin isoform X2"/>
    <property type="match status" value="4"/>
</dbReference>
<feature type="disulfide bond" evidence="16">
    <location>
        <begin position="1592"/>
        <end position="1653"/>
    </location>
</feature>
<evidence type="ECO:0000256" key="17">
    <source>
        <dbReference type="SAM" id="MobiDB-lite"/>
    </source>
</evidence>
<evidence type="ECO:0000256" key="15">
    <source>
        <dbReference type="PROSITE-ProRule" id="PRU00059"/>
    </source>
</evidence>
<dbReference type="SUPFAM" id="SSF56487">
    <property type="entry name" value="SRCR-like"/>
    <property type="match status" value="9"/>
</dbReference>
<feature type="domain" description="SRCR" evidence="20">
    <location>
        <begin position="802"/>
        <end position="902"/>
    </location>
</feature>
<evidence type="ECO:0000256" key="12">
    <source>
        <dbReference type="ARBA" id="ARBA00030560"/>
    </source>
</evidence>
<dbReference type="InterPro" id="IPR055356">
    <property type="entry name" value="ZP-N"/>
</dbReference>
<dbReference type="InterPro" id="IPR053243">
    <property type="entry name" value="SJ_maturation_regulator"/>
</dbReference>
<evidence type="ECO:0000256" key="9">
    <source>
        <dbReference type="ARBA" id="ARBA00022927"/>
    </source>
</evidence>
<keyword evidence="11" id="KW-0325">Glycoprotein</keyword>
<dbReference type="Pfam" id="PF23344">
    <property type="entry name" value="ZP-N"/>
    <property type="match status" value="1"/>
</dbReference>
<feature type="disulfide bond" evidence="16">
    <location>
        <begin position="301"/>
        <end position="365"/>
    </location>
</feature>
<feature type="region of interest" description="Disordered" evidence="17">
    <location>
        <begin position="29"/>
        <end position="62"/>
    </location>
</feature>
<feature type="disulfide bond" evidence="16">
    <location>
        <begin position="827"/>
        <end position="891"/>
    </location>
</feature>
<keyword evidence="7" id="KW-0677">Repeat</keyword>
<feature type="disulfide bond" evidence="16">
    <location>
        <begin position="1776"/>
        <end position="1786"/>
    </location>
</feature>
<feature type="disulfide bond" evidence="16">
    <location>
        <begin position="2050"/>
        <end position="2111"/>
    </location>
</feature>
<dbReference type="GO" id="GO:0030154">
    <property type="term" value="P:cell differentiation"/>
    <property type="evidence" value="ECO:0007669"/>
    <property type="project" value="UniProtKB-KW"/>
</dbReference>
<keyword evidence="9" id="KW-0653">Protein transport</keyword>
<feature type="disulfide bond" evidence="16">
    <location>
        <begin position="104"/>
        <end position="168"/>
    </location>
</feature>
<feature type="disulfide bond" evidence="16">
    <location>
        <begin position="117"/>
        <end position="178"/>
    </location>
</feature>
<dbReference type="FunFam" id="2.60.120.290:FF:000004">
    <property type="entry name" value="Metalloendopeptidase"/>
    <property type="match status" value="3"/>
</dbReference>
<dbReference type="AlphaFoldDB" id="F6VM82"/>
<keyword evidence="8" id="KW-0221">Differentiation</keyword>
<dbReference type="PRINTS" id="PR00258">
    <property type="entry name" value="SPERACTRCPTR"/>
</dbReference>
<dbReference type="SUPFAM" id="SSF49854">
    <property type="entry name" value="Spermadhesin, CUB domain"/>
    <property type="match status" value="4"/>
</dbReference>
<dbReference type="PROSITE" id="PS01180">
    <property type="entry name" value="CUB"/>
    <property type="match status" value="4"/>
</dbReference>
<feature type="domain" description="SRCR" evidence="20">
    <location>
        <begin position="2012"/>
        <end position="2112"/>
    </location>
</feature>
<dbReference type="GO" id="GO:0016020">
    <property type="term" value="C:membrane"/>
    <property type="evidence" value="ECO:0000318"/>
    <property type="project" value="GO_Central"/>
</dbReference>
<feature type="disulfide bond" evidence="16">
    <location>
        <begin position="840"/>
        <end position="901"/>
    </location>
</feature>
<dbReference type="GO" id="GO:0045217">
    <property type="term" value="P:cell-cell junction maintenance"/>
    <property type="evidence" value="ECO:0000318"/>
    <property type="project" value="GO_Central"/>
</dbReference>
<evidence type="ECO:0000256" key="11">
    <source>
        <dbReference type="ARBA" id="ARBA00023180"/>
    </source>
</evidence>
<comment type="caution">
    <text evidence="15">Lacks conserved residue(s) required for the propagation of feature annotation.</text>
</comment>
<evidence type="ECO:0000256" key="7">
    <source>
        <dbReference type="ARBA" id="ARBA00022737"/>
    </source>
</evidence>
<feature type="compositionally biased region" description="Low complexity" evidence="17">
    <location>
        <begin position="507"/>
        <end position="520"/>
    </location>
</feature>
<feature type="chain" id="PRO_5040242462" description="Scavenger receptor cysteine-rich domain-containing protein DMBT1" evidence="18">
    <location>
        <begin position="19"/>
        <end position="2406"/>
    </location>
</feature>
<keyword evidence="6 18" id="KW-0732">Signal</keyword>
<comment type="similarity">
    <text evidence="2">Belongs to the DMBT1 family.</text>
</comment>
<dbReference type="Ensembl" id="ENSECAT00000020695.4">
    <property type="protein sequence ID" value="ENSECAP00000016995.4"/>
    <property type="gene ID" value="ENSECAG00000019510.4"/>
</dbReference>
<dbReference type="InterPro" id="IPR000859">
    <property type="entry name" value="CUB_dom"/>
</dbReference>
<sequence length="2406" mass="256518">MGCLALLLWLLLLHAVMLQEAVCSRRDVRGPRERPWKGQPKRSTMQGTPGEQRDENERETSGSFETEILTPFPGDWPQLQLVNGSGRCSGRVEVFYHGWWGRVCDDDWDMNEAHVVCRQLNCGHALAAPVEAQFGDGEGKFLLDDVDCTGRESFLGQCPHADWSLHNCGPGEDASVICSDTEYLKPALESAEKSLPMPQGDGNSATILSVLPAAVSTQLSPVTATHPTTSALSTSTILEDVNHPTLASAVPVIDSLSSSHRASVPWPSPSEDWPELRLVNGTGRCSGRVEVSYQGTWGSVCDDGWSLEEAHVVCRQLGCGQAVSAPLGAHFGPGFGKILLDNVHCSGEESRLALCAHDTWFTHNCGHEEDAGVICSGALTANPSPPEAELSSSSSPLSSSSLASSLPLSSSSLLSSSLPSPLPSSSPLSSSSVSSLSASLLPTPPPSALSPETNLSTAEITIAPITTGEEQTPVGRDSPQAPSHTPGPEATSSLYTLTGDGLSATIPTTSPPSLYSTLTPAGADNSPSPTPVIEPEAATSSYTLSGQILSAAMPTTEPATLPATPTPAGDGIPATRDTAEPVALWSTPTPLAGAGSTAALPTARENLLPTSLVISVTQHPPPSAPPDAEYSMATPPGHPLAAMAETMAAETSQCGSIITNSSGAIRNPPKNEMHDNMTCVWEIKTNASNRILLAFPYLDLNCSNEYFEILDGPPSSAKSLGKTCSGSYLTYASSSSSMTLVYFRSFNTIGKNFVAYYYSATKEAVSRTPNLITIPTSPPKLVTARPDADESLINSPGNWPELRLVGSSSQCSGRVEVLHQGAWGTVCDDLWDLNEAEVVCRQLGCGQAVSALGKAYFGPGSGDIFLDNLQCSGVERYLGQCAHSGWSEHNCGHHEDAGVICSDAEGLPPPTPPGLSTAFQDHITGGSNSCGGVISSLSGSFSSPLYPENYPTDIQCVWEIHVDKKFRIELMIPSLKLEDVLGCPYDSVEIFDGPRIASLSMGKFCASAVVMFFSSSDIMTVVFRSDSMITNTGFYALFNAIPQGERESENAPELRLVGGSGRCSGRLEVLHQGIWGTVCDDLWDLKEAEVVCRQLGCGQAIAAPGRGHFGPGSGDILLDNIQCSGSENHLGQCPSSGWSDHNCGHHEDAGVICSDAGDWAPDVTPAPPAATPQAPMPQGGSNSCGGVISSLSGSFSSPWYPANYPTNVECVWVIQVAEKFHIKLMIPSLKLEDVSRCPFDFLEVFDGQQVASLSSGRFCAGSDLTFLSSSNIMTAVFRSDAMITNTGFYALYNAVRQDERDSGASLRLVNGSHRCEGRVEVFYNGTWGTVCDDSWDLTDARVACQQLGCGEALSAPAQSYFEGGTGHIMLDDVQCIGNEAKVWQCTHNGWFSHNCGHHEDASAICSGIDGNPKLRPTDPPGDSPPKDENFHCGGLLTNNSGSFSSPWYPKKYPTNVVCAWDIQVDIRAHVKLTFAVVKMENFYGCPYDFIEIFDGSQSESSSLGRFCSGAMPIFTSSSNRLTVVFHSDAIITNIGFHASYESLMQDENGTDVALRLTNGSHRCEGRVELHYNGSWGTVCDDSWDLHDAQVVCRQLACGRAVSAPGQAHFNRGLGPIALDDVECVGTEVRLWQCLHSGWFSHNCGHHEDAGVICSGGPDAEAAASLPYSTPSAAVSHPASASFPEPTKLPTSTDSAAAVHPGVYLPMVRLVDGRSRCEGRVEIHHNGTWGTVCDDLWDLPAAHVVCQQLGCGVALMAPGSSLFGDSSGPIFLDDVQCTGSETSLGRCHHRGLSVHNCGHHEDAGVVCSGPEAAPASAPTVDLPVIRLVDGRSRCEGRIEVYHNGMWGTVCDDLWDINAAHVVCRLLDCGEGIGALGNGHFGEGVGSILLDNVQCQGNETTLGHCQHLGLFMHNCGHREDAGVICSASATEMTTLPESLSIAVATSTASISTAVTSIPDISPTSAEAISPSDVSSTSAEVDTPSATDLISTKVTPSPVTISVREEMVPLPDRPLRLAGGHSGCEGRVEVRHQGVWGTVCDDHWNIKNARVVCRLLGCGLALGAPGRSRFGPGRGPILLDDVRCAGTEDTLERCAHLGWARHNCRHGEDAGVICAGPADSVVPKDNAQLSCLPHLFQVIIDRGYLRRLGYSSWDIYLNDKLCRPRVTGRYLIFNIPYGHCGTVRQESLGALSYSNSIRGRIQGHPGRVIVRHKVPQLKFTCRVDGPSEVEIIPGADVPREGASYDVSISFLELPMSQHVGSMGPYYASQRKEVFLEATLHSPDPSLRLFVDTCVASPDPHDFTAVKYDLIRQGCIKDNTYVNLHSSQKNTAQFKFNAFSFLNSYDVVYLQCKVAVCKVGVHSSRCSQGCAGRSERDAGPMETMEEQTEHFQMVGPLEIHKRTEQSKTLV</sequence>
<dbReference type="PANTHER" id="PTHR47653">
    <property type="entry name" value="PROTEIN BARK BEETLE"/>
    <property type="match status" value="1"/>
</dbReference>